<name>A0A7J7NK63_9MAGN</name>
<protein>
    <submittedName>
        <fullName evidence="1">Uncharacterized protein</fullName>
    </submittedName>
</protein>
<dbReference type="OrthoDB" id="1938551at2759"/>
<evidence type="ECO:0000313" key="1">
    <source>
        <dbReference type="EMBL" id="KAF6167641.1"/>
    </source>
</evidence>
<organism evidence="1 2">
    <name type="scientific">Kingdonia uniflora</name>
    <dbReference type="NCBI Taxonomy" id="39325"/>
    <lineage>
        <taxon>Eukaryota</taxon>
        <taxon>Viridiplantae</taxon>
        <taxon>Streptophyta</taxon>
        <taxon>Embryophyta</taxon>
        <taxon>Tracheophyta</taxon>
        <taxon>Spermatophyta</taxon>
        <taxon>Magnoliopsida</taxon>
        <taxon>Ranunculales</taxon>
        <taxon>Circaeasteraceae</taxon>
        <taxon>Kingdonia</taxon>
    </lineage>
</organism>
<dbReference type="AlphaFoldDB" id="A0A7J7NK63"/>
<comment type="caution">
    <text evidence="1">The sequence shown here is derived from an EMBL/GenBank/DDBJ whole genome shotgun (WGS) entry which is preliminary data.</text>
</comment>
<proteinExistence type="predicted"/>
<keyword evidence="2" id="KW-1185">Reference proteome</keyword>
<evidence type="ECO:0000313" key="2">
    <source>
        <dbReference type="Proteomes" id="UP000541444"/>
    </source>
</evidence>
<dbReference type="Proteomes" id="UP000541444">
    <property type="component" value="Unassembled WGS sequence"/>
</dbReference>
<sequence>MLVMHRTQSDHLLILGEYNQVPKPSNIPFRYLQSWGEEPGLGDIVTESWGKPMYVAPLFFIMLKLQRLKADIKIWRKASDAHKKNKTTLESEVMSLQLQLEDDFTNDLIKKRYLAKTKLLNRWEETEEMDWRQKSRIKWLLAGDRNTSFFHSTTNARNAKALITEIINSTGRVITSLTLIQEHIINYYTSKFSAKDTQHCSTHFEQLPKRVQGEENTILTSCPINEEIKETVFSMDNNSTTGPDGFYGAFYQKYWEILCADIYFGISSFFLDGIKSLGEVNNAILCKLHWVFKQGTEEWAKYLISKFSTKSGDPIRYHKISTLWAGIKIGVALSKTYIGWPIGDGTKIDFWKDTWAIDIPLIEYIDLPTHMWKKCKAKLSNFINSQG</sequence>
<dbReference type="EMBL" id="JACGCM010000723">
    <property type="protein sequence ID" value="KAF6167641.1"/>
    <property type="molecule type" value="Genomic_DNA"/>
</dbReference>
<gene>
    <name evidence="1" type="ORF">GIB67_031224</name>
</gene>
<reference evidence="1 2" key="1">
    <citation type="journal article" date="2020" name="IScience">
        <title>Genome Sequencing of the Endangered Kingdonia uniflora (Circaeasteraceae, Ranunculales) Reveals Potential Mechanisms of Evolutionary Specialization.</title>
        <authorList>
            <person name="Sun Y."/>
            <person name="Deng T."/>
            <person name="Zhang A."/>
            <person name="Moore M.J."/>
            <person name="Landis J.B."/>
            <person name="Lin N."/>
            <person name="Zhang H."/>
            <person name="Zhang X."/>
            <person name="Huang J."/>
            <person name="Zhang X."/>
            <person name="Sun H."/>
            <person name="Wang H."/>
        </authorList>
    </citation>
    <scope>NUCLEOTIDE SEQUENCE [LARGE SCALE GENOMIC DNA]</scope>
    <source>
        <strain evidence="1">TB1705</strain>
        <tissue evidence="1">Leaf</tissue>
    </source>
</reference>
<accession>A0A7J7NK63</accession>